<keyword evidence="5" id="KW-1185">Reference proteome</keyword>
<reference evidence="4" key="1">
    <citation type="journal article" date="2022" name="bioRxiv">
        <title>Deciphering the potential niche of two novel black yeast fungi from a biological soil crust based on their genomes, phenotypes, and melanin regulation.</title>
        <authorList>
            <consortium name="DOE Joint Genome Institute"/>
            <person name="Carr E.C."/>
            <person name="Barton Q."/>
            <person name="Grambo S."/>
            <person name="Sullivan M."/>
            <person name="Renfro C.M."/>
            <person name="Kuo A."/>
            <person name="Pangilinan J."/>
            <person name="Lipzen A."/>
            <person name="Keymanesh K."/>
            <person name="Savage E."/>
            <person name="Barry K."/>
            <person name="Grigoriev I.V."/>
            <person name="Riekhof W.R."/>
            <person name="Harris S.S."/>
        </authorList>
    </citation>
    <scope>NUCLEOTIDE SEQUENCE</scope>
    <source>
        <strain evidence="4">JF 03-4F</strain>
    </source>
</reference>
<keyword evidence="2" id="KW-0521">NADP</keyword>
<dbReference type="PROSITE" id="PS00061">
    <property type="entry name" value="ADH_SHORT"/>
    <property type="match status" value="1"/>
</dbReference>
<comment type="similarity">
    <text evidence="1">Belongs to the short-chain dehydrogenases/reductases (SDR) family.</text>
</comment>
<dbReference type="InterPro" id="IPR020904">
    <property type="entry name" value="Sc_DH/Rdtase_CS"/>
</dbReference>
<evidence type="ECO:0000256" key="3">
    <source>
        <dbReference type="ARBA" id="ARBA00023002"/>
    </source>
</evidence>
<protein>
    <submittedName>
        <fullName evidence="4">Short chain dehydrogenase/oxidoreductase CpoX2</fullName>
    </submittedName>
</protein>
<dbReference type="PRINTS" id="PR00080">
    <property type="entry name" value="SDRFAMILY"/>
</dbReference>
<dbReference type="SUPFAM" id="SSF51735">
    <property type="entry name" value="NAD(P)-binding Rossmann-fold domains"/>
    <property type="match status" value="1"/>
</dbReference>
<dbReference type="GO" id="GO:0016491">
    <property type="term" value="F:oxidoreductase activity"/>
    <property type="evidence" value="ECO:0007669"/>
    <property type="project" value="UniProtKB-KW"/>
</dbReference>
<name>A0AAN6E1Q4_9EURO</name>
<dbReference type="Gene3D" id="3.40.50.720">
    <property type="entry name" value="NAD(P)-binding Rossmann-like Domain"/>
    <property type="match status" value="1"/>
</dbReference>
<dbReference type="Pfam" id="PF13561">
    <property type="entry name" value="adh_short_C2"/>
    <property type="match status" value="1"/>
</dbReference>
<comment type="caution">
    <text evidence="4">The sequence shown here is derived from an EMBL/GenBank/DDBJ whole genome shotgun (WGS) entry which is preliminary data.</text>
</comment>
<sequence>MASIAGKVFALTGASSGLGLHTCCRLAKLNARAISIGDINPKSFEGARKKILAVNPDTQVTMTKVDVSSSLDVNAWIKDTVSIFDALDGAVNCAGVINMSGSQKTPSFLNETDETWNRILGINLSGMLYSMRAEVKAMSELPKVPRSIVNVSSAASLFHDPSILSYCVTKAGVASLTTTVSKELGPLGIRLNAVSPSATKTGMSLAWYKDEDEAVADMAKRGITLLEPDQVSDTIVWLLSEASDGISGVNIPIGASAP</sequence>
<dbReference type="InterPro" id="IPR036291">
    <property type="entry name" value="NAD(P)-bd_dom_sf"/>
</dbReference>
<dbReference type="PRINTS" id="PR00081">
    <property type="entry name" value="GDHRDH"/>
</dbReference>
<proteinExistence type="inferred from homology"/>
<keyword evidence="3" id="KW-0560">Oxidoreductase</keyword>
<evidence type="ECO:0000313" key="4">
    <source>
        <dbReference type="EMBL" id="KAI1616586.1"/>
    </source>
</evidence>
<organism evidence="4 5">
    <name type="scientific">Exophiala viscosa</name>
    <dbReference type="NCBI Taxonomy" id="2486360"/>
    <lineage>
        <taxon>Eukaryota</taxon>
        <taxon>Fungi</taxon>
        <taxon>Dikarya</taxon>
        <taxon>Ascomycota</taxon>
        <taxon>Pezizomycotina</taxon>
        <taxon>Eurotiomycetes</taxon>
        <taxon>Chaetothyriomycetidae</taxon>
        <taxon>Chaetothyriales</taxon>
        <taxon>Herpotrichiellaceae</taxon>
        <taxon>Exophiala</taxon>
    </lineage>
</organism>
<dbReference type="PANTHER" id="PTHR24321">
    <property type="entry name" value="DEHYDROGENASES, SHORT CHAIN"/>
    <property type="match status" value="1"/>
</dbReference>
<evidence type="ECO:0000256" key="2">
    <source>
        <dbReference type="ARBA" id="ARBA00022857"/>
    </source>
</evidence>
<dbReference type="CDD" id="cd05233">
    <property type="entry name" value="SDR_c"/>
    <property type="match status" value="1"/>
</dbReference>
<dbReference type="AlphaFoldDB" id="A0AAN6E1Q4"/>
<dbReference type="PANTHER" id="PTHR24321:SF8">
    <property type="entry name" value="ESTRADIOL 17-BETA-DEHYDROGENASE 8-RELATED"/>
    <property type="match status" value="1"/>
</dbReference>
<dbReference type="Proteomes" id="UP001203852">
    <property type="component" value="Unassembled WGS sequence"/>
</dbReference>
<gene>
    <name evidence="4" type="ORF">EDD36DRAFT_140269</name>
</gene>
<accession>A0AAN6E1Q4</accession>
<evidence type="ECO:0000313" key="5">
    <source>
        <dbReference type="Proteomes" id="UP001203852"/>
    </source>
</evidence>
<dbReference type="InterPro" id="IPR002347">
    <property type="entry name" value="SDR_fam"/>
</dbReference>
<dbReference type="EMBL" id="MU404351">
    <property type="protein sequence ID" value="KAI1616586.1"/>
    <property type="molecule type" value="Genomic_DNA"/>
</dbReference>
<evidence type="ECO:0000256" key="1">
    <source>
        <dbReference type="ARBA" id="ARBA00006484"/>
    </source>
</evidence>